<evidence type="ECO:0000256" key="8">
    <source>
        <dbReference type="SAM" id="Phobius"/>
    </source>
</evidence>
<feature type="transmembrane region" description="Helical" evidence="8">
    <location>
        <begin position="31"/>
        <end position="52"/>
    </location>
</feature>
<accession>A0A9X3L7H0</accession>
<dbReference type="GO" id="GO:0005524">
    <property type="term" value="F:ATP binding"/>
    <property type="evidence" value="ECO:0007669"/>
    <property type="project" value="UniProtKB-KW"/>
</dbReference>
<dbReference type="InterPro" id="IPR003593">
    <property type="entry name" value="AAA+_ATPase"/>
</dbReference>
<feature type="domain" description="ABC transporter" evidence="9">
    <location>
        <begin position="351"/>
        <end position="585"/>
    </location>
</feature>
<evidence type="ECO:0000313" key="12">
    <source>
        <dbReference type="Proteomes" id="UP001152172"/>
    </source>
</evidence>
<evidence type="ECO:0000256" key="3">
    <source>
        <dbReference type="ARBA" id="ARBA00022692"/>
    </source>
</evidence>
<dbReference type="Gene3D" id="1.20.1560.10">
    <property type="entry name" value="ABC transporter type 1, transmembrane domain"/>
    <property type="match status" value="1"/>
</dbReference>
<name>A0A9X3L7H0_9BACI</name>
<feature type="transmembrane region" description="Helical" evidence="8">
    <location>
        <begin position="256"/>
        <end position="279"/>
    </location>
</feature>
<dbReference type="PANTHER" id="PTHR43394:SF1">
    <property type="entry name" value="ATP-BINDING CASSETTE SUB-FAMILY B MEMBER 10, MITOCHONDRIAL"/>
    <property type="match status" value="1"/>
</dbReference>
<dbReference type="InterPro" id="IPR036640">
    <property type="entry name" value="ABC1_TM_sf"/>
</dbReference>
<dbReference type="SUPFAM" id="SSF52540">
    <property type="entry name" value="P-loop containing nucleoside triphosphate hydrolases"/>
    <property type="match status" value="1"/>
</dbReference>
<evidence type="ECO:0000256" key="5">
    <source>
        <dbReference type="ARBA" id="ARBA00022840"/>
    </source>
</evidence>
<feature type="transmembrane region" description="Helical" evidence="8">
    <location>
        <begin position="145"/>
        <end position="167"/>
    </location>
</feature>
<sequence>MDEKQPQLTGKDQWVVFKRLLSYLKPHKKTIAIALLLLLLTVTGDILGPYLIKTYMDDFLTPRYFPTGPLLGLAIGYIFIQIGNVIVSYFQLLTFQKLALKIIQQMRIDVFTKVHRLGMRYFDKIPAGSIVSRVTNDTEAIKDMFVSVLVGFVQSGFLVVGVYIAMFILNVKLALVTTILLPILAIIILTYRKYSSVVYQDLRERLSQLNAKLAESLQGMTMIQAFRQEDRLQDEFNEINDSHWNAGKRNIKLDSLLLRPAIDLVYALAIIMVLSYFGITSMNNIVEVGVIYAFVTYIDRFFEPINQVMQRLSIFQQAIVAASRVFKLLDEKDLAPNQQNVENAKIEQGKIEFQNITFSYDGKTDVLKNISFTAEPGQTVALVGHTGSGKSSIINLLMRFYEFEQGDIKIDGHSVKSFKSEEMREKVGLVLQDPFMFYGDIESNIRLHTKNMTDTAVKEAAEFVQANNFIEKLPNAYKQKVTERGSTFSSGQRQLVAFARTIATNPKILVLDEATANIDTETEVAIQSSLEKMRKGRTTIAIAHRLSTIQDAELILVLHHGEIVERGTHQELLNQKGLYHKMYLLQNNVVNDIA</sequence>
<dbReference type="GO" id="GO:0016887">
    <property type="term" value="F:ATP hydrolysis activity"/>
    <property type="evidence" value="ECO:0007669"/>
    <property type="project" value="InterPro"/>
</dbReference>
<keyword evidence="7 8" id="KW-0472">Membrane</keyword>
<evidence type="ECO:0000256" key="4">
    <source>
        <dbReference type="ARBA" id="ARBA00022741"/>
    </source>
</evidence>
<dbReference type="PROSITE" id="PS50929">
    <property type="entry name" value="ABC_TM1F"/>
    <property type="match status" value="1"/>
</dbReference>
<dbReference type="PROSITE" id="PS50893">
    <property type="entry name" value="ABC_TRANSPORTER_2"/>
    <property type="match status" value="1"/>
</dbReference>
<organism evidence="11 12">
    <name type="scientific">Psychrobacillus psychrodurans</name>
    <dbReference type="NCBI Taxonomy" id="126157"/>
    <lineage>
        <taxon>Bacteria</taxon>
        <taxon>Bacillati</taxon>
        <taxon>Bacillota</taxon>
        <taxon>Bacilli</taxon>
        <taxon>Bacillales</taxon>
        <taxon>Bacillaceae</taxon>
        <taxon>Psychrobacillus</taxon>
    </lineage>
</organism>
<dbReference type="EMBL" id="JAMKBI010000002">
    <property type="protein sequence ID" value="MCZ8532633.1"/>
    <property type="molecule type" value="Genomic_DNA"/>
</dbReference>
<evidence type="ECO:0000256" key="2">
    <source>
        <dbReference type="ARBA" id="ARBA00022448"/>
    </source>
</evidence>
<dbReference type="InterPro" id="IPR027417">
    <property type="entry name" value="P-loop_NTPase"/>
</dbReference>
<protein>
    <submittedName>
        <fullName evidence="11">ABC transporter ATP-binding protein/permease</fullName>
    </submittedName>
</protein>
<dbReference type="Proteomes" id="UP001152172">
    <property type="component" value="Unassembled WGS sequence"/>
</dbReference>
<evidence type="ECO:0000259" key="9">
    <source>
        <dbReference type="PROSITE" id="PS50893"/>
    </source>
</evidence>
<gene>
    <name evidence="11" type="ORF">M9R61_04630</name>
</gene>
<dbReference type="PANTHER" id="PTHR43394">
    <property type="entry name" value="ATP-DEPENDENT PERMEASE MDL1, MITOCHONDRIAL"/>
    <property type="match status" value="1"/>
</dbReference>
<keyword evidence="6 8" id="KW-1133">Transmembrane helix</keyword>
<dbReference type="SUPFAM" id="SSF90123">
    <property type="entry name" value="ABC transporter transmembrane region"/>
    <property type="match status" value="1"/>
</dbReference>
<keyword evidence="4" id="KW-0547">Nucleotide-binding</keyword>
<dbReference type="SMART" id="SM00382">
    <property type="entry name" value="AAA"/>
    <property type="match status" value="1"/>
</dbReference>
<dbReference type="RefSeq" id="WP_269921170.1">
    <property type="nucleotide sequence ID" value="NZ_JAMKBI010000002.1"/>
</dbReference>
<evidence type="ECO:0000259" key="10">
    <source>
        <dbReference type="PROSITE" id="PS50929"/>
    </source>
</evidence>
<dbReference type="GO" id="GO:0005886">
    <property type="term" value="C:plasma membrane"/>
    <property type="evidence" value="ECO:0007669"/>
    <property type="project" value="UniProtKB-SubCell"/>
</dbReference>
<dbReference type="InterPro" id="IPR003439">
    <property type="entry name" value="ABC_transporter-like_ATP-bd"/>
</dbReference>
<dbReference type="Pfam" id="PF00005">
    <property type="entry name" value="ABC_tran"/>
    <property type="match status" value="1"/>
</dbReference>
<comment type="caution">
    <text evidence="11">The sequence shown here is derived from an EMBL/GenBank/DDBJ whole genome shotgun (WGS) entry which is preliminary data.</text>
</comment>
<keyword evidence="3 8" id="KW-0812">Transmembrane</keyword>
<feature type="transmembrane region" description="Helical" evidence="8">
    <location>
        <begin position="173"/>
        <end position="191"/>
    </location>
</feature>
<evidence type="ECO:0000256" key="7">
    <source>
        <dbReference type="ARBA" id="ARBA00023136"/>
    </source>
</evidence>
<keyword evidence="2" id="KW-0813">Transport</keyword>
<comment type="subcellular location">
    <subcellularLocation>
        <location evidence="1">Cell membrane</location>
        <topology evidence="1">Multi-pass membrane protein</topology>
    </subcellularLocation>
</comment>
<dbReference type="CDD" id="cd03254">
    <property type="entry name" value="ABCC_Glucan_exporter_like"/>
    <property type="match status" value="1"/>
</dbReference>
<keyword evidence="5 11" id="KW-0067">ATP-binding</keyword>
<proteinExistence type="predicted"/>
<dbReference type="AlphaFoldDB" id="A0A9X3L7H0"/>
<dbReference type="InterPro" id="IPR011527">
    <property type="entry name" value="ABC1_TM_dom"/>
</dbReference>
<dbReference type="CDD" id="cd18544">
    <property type="entry name" value="ABC_6TM_TmrA_like"/>
    <property type="match status" value="1"/>
</dbReference>
<dbReference type="PROSITE" id="PS00211">
    <property type="entry name" value="ABC_TRANSPORTER_1"/>
    <property type="match status" value="1"/>
</dbReference>
<dbReference type="Pfam" id="PF00664">
    <property type="entry name" value="ABC_membrane"/>
    <property type="match status" value="1"/>
</dbReference>
<dbReference type="InterPro" id="IPR017871">
    <property type="entry name" value="ABC_transporter-like_CS"/>
</dbReference>
<dbReference type="InterPro" id="IPR039421">
    <property type="entry name" value="Type_1_exporter"/>
</dbReference>
<dbReference type="GO" id="GO:0015421">
    <property type="term" value="F:ABC-type oligopeptide transporter activity"/>
    <property type="evidence" value="ECO:0007669"/>
    <property type="project" value="TreeGrafter"/>
</dbReference>
<dbReference type="Gene3D" id="3.40.50.300">
    <property type="entry name" value="P-loop containing nucleotide triphosphate hydrolases"/>
    <property type="match status" value="1"/>
</dbReference>
<evidence type="ECO:0000256" key="6">
    <source>
        <dbReference type="ARBA" id="ARBA00022989"/>
    </source>
</evidence>
<feature type="transmembrane region" description="Helical" evidence="8">
    <location>
        <begin position="72"/>
        <end position="95"/>
    </location>
</feature>
<feature type="domain" description="ABC transmembrane type-1" evidence="10">
    <location>
        <begin position="32"/>
        <end position="317"/>
    </location>
</feature>
<keyword evidence="12" id="KW-1185">Reference proteome</keyword>
<evidence type="ECO:0000313" key="11">
    <source>
        <dbReference type="EMBL" id="MCZ8532633.1"/>
    </source>
</evidence>
<evidence type="ECO:0000256" key="1">
    <source>
        <dbReference type="ARBA" id="ARBA00004651"/>
    </source>
</evidence>
<reference evidence="11" key="1">
    <citation type="submission" date="2022-05" db="EMBL/GenBank/DDBJ databases">
        <authorList>
            <person name="Colautti A."/>
            <person name="Iacumin L."/>
        </authorList>
    </citation>
    <scope>NUCLEOTIDE SEQUENCE</scope>
    <source>
        <strain evidence="11">DSM 30747</strain>
    </source>
</reference>
<dbReference type="FunFam" id="3.40.50.300:FF:000287">
    <property type="entry name" value="Multidrug ABC transporter ATP-binding protein"/>
    <property type="match status" value="1"/>
</dbReference>